<evidence type="ECO:0000256" key="2">
    <source>
        <dbReference type="ARBA" id="ARBA00004271"/>
    </source>
</evidence>
<protein>
    <recommendedName>
        <fullName evidence="4 11">Beta-galactosidase</fullName>
        <ecNumber evidence="4 11">3.2.1.23</ecNumber>
    </recommendedName>
</protein>
<dbReference type="SUPFAM" id="SSF49785">
    <property type="entry name" value="Galactose-binding domain-like"/>
    <property type="match status" value="2"/>
</dbReference>
<dbReference type="GO" id="GO:0004565">
    <property type="term" value="F:beta-galactosidase activity"/>
    <property type="evidence" value="ECO:0007669"/>
    <property type="project" value="UniProtKB-EC"/>
</dbReference>
<dbReference type="InterPro" id="IPR019801">
    <property type="entry name" value="Glyco_hydro_35_CS"/>
</dbReference>
<keyword evidence="16" id="KW-1185">Reference proteome</keyword>
<keyword evidence="6" id="KW-0964">Secreted</keyword>
<dbReference type="Pfam" id="PF02140">
    <property type="entry name" value="SUEL_Lectin"/>
    <property type="match status" value="1"/>
</dbReference>
<proteinExistence type="inferred from homology"/>
<comment type="subcellular location">
    <subcellularLocation>
        <location evidence="2">Secreted</location>
        <location evidence="2">Extracellular space</location>
        <location evidence="2">Apoplast</location>
    </subcellularLocation>
</comment>
<dbReference type="GO" id="GO:0048046">
    <property type="term" value="C:apoplast"/>
    <property type="evidence" value="ECO:0007669"/>
    <property type="project" value="UniProtKB-SubCell"/>
</dbReference>
<gene>
    <name evidence="15" type="ORF">RJ641_010721</name>
</gene>
<organism evidence="15 16">
    <name type="scientific">Dillenia turbinata</name>
    <dbReference type="NCBI Taxonomy" id="194707"/>
    <lineage>
        <taxon>Eukaryota</taxon>
        <taxon>Viridiplantae</taxon>
        <taxon>Streptophyta</taxon>
        <taxon>Embryophyta</taxon>
        <taxon>Tracheophyta</taxon>
        <taxon>Spermatophyta</taxon>
        <taxon>Magnoliopsida</taxon>
        <taxon>eudicotyledons</taxon>
        <taxon>Gunneridae</taxon>
        <taxon>Pentapetalae</taxon>
        <taxon>Dilleniales</taxon>
        <taxon>Dilleniaceae</taxon>
        <taxon>Dillenia</taxon>
    </lineage>
</organism>
<dbReference type="Pfam" id="PF01301">
    <property type="entry name" value="Glyco_hydro_35"/>
    <property type="match status" value="2"/>
</dbReference>
<evidence type="ECO:0000256" key="3">
    <source>
        <dbReference type="ARBA" id="ARBA00009809"/>
    </source>
</evidence>
<dbReference type="Gene3D" id="2.60.120.260">
    <property type="entry name" value="Galactose-binding domain-like"/>
    <property type="match status" value="2"/>
</dbReference>
<keyword evidence="7 13" id="KW-0732">Signal</keyword>
<dbReference type="InterPro" id="IPR001944">
    <property type="entry name" value="Glycoside_Hdrlase_35"/>
</dbReference>
<name>A0AAN8V6Q6_9MAGN</name>
<comment type="caution">
    <text evidence="15">The sequence shown here is derived from an EMBL/GenBank/DDBJ whole genome shotgun (WGS) entry which is preliminary data.</text>
</comment>
<dbReference type="InterPro" id="IPR008979">
    <property type="entry name" value="Galactose-bd-like_sf"/>
</dbReference>
<evidence type="ECO:0000313" key="16">
    <source>
        <dbReference type="Proteomes" id="UP001370490"/>
    </source>
</evidence>
<comment type="similarity">
    <text evidence="3 12">Belongs to the glycosyl hydrolase 35 family.</text>
</comment>
<accession>A0AAN8V6Q6</accession>
<evidence type="ECO:0000256" key="1">
    <source>
        <dbReference type="ARBA" id="ARBA00001412"/>
    </source>
</evidence>
<dbReference type="GO" id="GO:0005975">
    <property type="term" value="P:carbohydrate metabolic process"/>
    <property type="evidence" value="ECO:0007669"/>
    <property type="project" value="InterPro"/>
</dbReference>
<evidence type="ECO:0000256" key="12">
    <source>
        <dbReference type="RuleBase" id="RU003679"/>
    </source>
</evidence>
<dbReference type="Gene3D" id="2.60.120.740">
    <property type="match status" value="1"/>
</dbReference>
<dbReference type="InterPro" id="IPR031330">
    <property type="entry name" value="Gly_Hdrlase_35_cat"/>
</dbReference>
<dbReference type="InterPro" id="IPR048913">
    <property type="entry name" value="BetaGal_gal-bd"/>
</dbReference>
<comment type="catalytic activity">
    <reaction evidence="1 11">
        <text>Hydrolysis of terminal non-reducing beta-D-galactose residues in beta-D-galactosides.</text>
        <dbReference type="EC" id="3.2.1.23"/>
    </reaction>
</comment>
<dbReference type="Proteomes" id="UP001370490">
    <property type="component" value="Unassembled WGS sequence"/>
</dbReference>
<sequence length="854" mass="96152">MSLQTHMLILIIVLFLLSSSALSQDEKKEKGVTYDGRSLIINGKRELLFSGSVHYPRASPEMWQGIFDKAKEGGINVIQTYYNFEGNYDLVKFIKMIGDSGLYATLRLGPFIQAEWNYGYTLFIFYFILKLKSTKFANTRLNFNGLPIWLRDVQNITFRTNSEPFKYHMEKFVKMIIDKMKDAKLFAPQGGPIILAQIENEYNTIQPAFEAEGSKYIQWAGKMAVGLNAGVPWMMCKQTDAPDPVINACNGRHCGDTFAGPNKPYKPSLWTENWTAQFRVFGDPPSQRSAEDLAFSTARFFSKDGSLANYYMYFGGTNFGRTAAAFVTTRYYDEAPLDEYGLRREPKWGHLRDLHTALKLSKKALLWGSASVQILGKGVEAQVYEKSGSNICAAFLCNNNSRDAATVTFRGSEYYLPRHSISILPDCKTVVYNTQTTRDSVPSQVVAQHNVRTFHRSKKANKNFQWQMAQEKVPTYRDTPDRQKRPQELIFMTKDTSDYLWYTTRIELEREDLPFKENTKPVLEVANLGHAMHTFVNGEFVGTGHGSKTEKSFVFTKAIPLKIGTNEITLLGMTMGLPDSGVYLERRMAGVHTVALKGLMTGTLDITQNGWGHKVGIDGEKLGVYTQEGSQKVKWKTSEGRGPPLTWYKAFFDEPEGQNPVVIELSNMSKGMAWVNGKSIGRYWTSFLSPLGQPSQAAYHIPRSYMKPTENLLVLFEEIGGNPEGIQIQTVTRDIICSIITENHPARVKSWERKDSVIHSVDDTGTKAHLECPKSKVITKVHFASYGNPIGVCGQFVEGDCKSSDAKNIVEQYCVGKQSCEVPFEHEVFDKGNNLCPDVKKTLAIQVKCGRGKD</sequence>
<evidence type="ECO:0000313" key="15">
    <source>
        <dbReference type="EMBL" id="KAK6924521.1"/>
    </source>
</evidence>
<keyword evidence="9" id="KW-0325">Glycoprotein</keyword>
<keyword evidence="5" id="KW-0052">Apoplast</keyword>
<evidence type="ECO:0000259" key="14">
    <source>
        <dbReference type="PROSITE" id="PS50228"/>
    </source>
</evidence>
<dbReference type="FunFam" id="2.60.120.260:FF:000050">
    <property type="entry name" value="Beta-galactosidase"/>
    <property type="match status" value="1"/>
</dbReference>
<dbReference type="InterPro" id="IPR043159">
    <property type="entry name" value="Lectin_gal-bd_sf"/>
</dbReference>
<keyword evidence="8 11" id="KW-0378">Hydrolase</keyword>
<evidence type="ECO:0000256" key="6">
    <source>
        <dbReference type="ARBA" id="ARBA00022525"/>
    </source>
</evidence>
<evidence type="ECO:0000256" key="9">
    <source>
        <dbReference type="ARBA" id="ARBA00023180"/>
    </source>
</evidence>
<dbReference type="FunFam" id="2.60.120.260:FF:000142">
    <property type="entry name" value="Beta-galactosidase"/>
    <property type="match status" value="1"/>
</dbReference>
<dbReference type="EMBL" id="JBAMMX010000017">
    <property type="protein sequence ID" value="KAK6924521.1"/>
    <property type="molecule type" value="Genomic_DNA"/>
</dbReference>
<dbReference type="Gene3D" id="3.20.20.80">
    <property type="entry name" value="Glycosidases"/>
    <property type="match status" value="1"/>
</dbReference>
<dbReference type="PROSITE" id="PS01182">
    <property type="entry name" value="GLYCOSYL_HYDROL_F35"/>
    <property type="match status" value="1"/>
</dbReference>
<dbReference type="FunFam" id="3.20.20.80:FF:000006">
    <property type="entry name" value="Beta-galactosidase"/>
    <property type="match status" value="1"/>
</dbReference>
<evidence type="ECO:0000256" key="5">
    <source>
        <dbReference type="ARBA" id="ARBA00022523"/>
    </source>
</evidence>
<evidence type="ECO:0000256" key="11">
    <source>
        <dbReference type="RuleBase" id="RU000675"/>
    </source>
</evidence>
<dbReference type="PROSITE" id="PS50228">
    <property type="entry name" value="SUEL_LECTIN"/>
    <property type="match status" value="1"/>
</dbReference>
<dbReference type="PANTHER" id="PTHR23421">
    <property type="entry name" value="BETA-GALACTOSIDASE RELATED"/>
    <property type="match status" value="1"/>
</dbReference>
<feature type="signal peptide" evidence="13">
    <location>
        <begin position="1"/>
        <end position="23"/>
    </location>
</feature>
<dbReference type="AlphaFoldDB" id="A0AAN8V6Q6"/>
<keyword evidence="10 11" id="KW-0326">Glycosidase</keyword>
<evidence type="ECO:0000256" key="7">
    <source>
        <dbReference type="ARBA" id="ARBA00022729"/>
    </source>
</evidence>
<feature type="domain" description="SUEL-type lectin" evidence="14">
    <location>
        <begin position="762"/>
        <end position="850"/>
    </location>
</feature>
<evidence type="ECO:0000256" key="13">
    <source>
        <dbReference type="SAM" id="SignalP"/>
    </source>
</evidence>
<reference evidence="15 16" key="1">
    <citation type="submission" date="2023-12" db="EMBL/GenBank/DDBJ databases">
        <title>A high-quality genome assembly for Dillenia turbinata (Dilleniales).</title>
        <authorList>
            <person name="Chanderbali A."/>
        </authorList>
    </citation>
    <scope>NUCLEOTIDE SEQUENCE [LARGE SCALE GENOMIC DNA]</scope>
    <source>
        <strain evidence="15">LSX21</strain>
        <tissue evidence="15">Leaf</tissue>
    </source>
</reference>
<dbReference type="SUPFAM" id="SSF51445">
    <property type="entry name" value="(Trans)glycosidases"/>
    <property type="match status" value="1"/>
</dbReference>
<dbReference type="CDD" id="cd22842">
    <property type="entry name" value="Gal_Rha_Lectin_BGal"/>
    <property type="match status" value="1"/>
</dbReference>
<evidence type="ECO:0000256" key="10">
    <source>
        <dbReference type="ARBA" id="ARBA00023295"/>
    </source>
</evidence>
<dbReference type="Pfam" id="PF17834">
    <property type="entry name" value="GHD"/>
    <property type="match status" value="1"/>
</dbReference>
<dbReference type="InterPro" id="IPR017853">
    <property type="entry name" value="GH"/>
</dbReference>
<dbReference type="GO" id="GO:0030246">
    <property type="term" value="F:carbohydrate binding"/>
    <property type="evidence" value="ECO:0007669"/>
    <property type="project" value="InterPro"/>
</dbReference>
<dbReference type="PRINTS" id="PR00742">
    <property type="entry name" value="GLHYDRLASE35"/>
</dbReference>
<dbReference type="InterPro" id="IPR000922">
    <property type="entry name" value="Lectin_gal-bd_dom"/>
</dbReference>
<evidence type="ECO:0000256" key="4">
    <source>
        <dbReference type="ARBA" id="ARBA00012756"/>
    </source>
</evidence>
<evidence type="ECO:0000256" key="8">
    <source>
        <dbReference type="ARBA" id="ARBA00022801"/>
    </source>
</evidence>
<dbReference type="EC" id="3.2.1.23" evidence="4 11"/>
<dbReference type="InterPro" id="IPR041392">
    <property type="entry name" value="GHD"/>
</dbReference>
<dbReference type="Pfam" id="PF21467">
    <property type="entry name" value="BetaGal_gal-bd"/>
    <property type="match status" value="1"/>
</dbReference>
<feature type="chain" id="PRO_5043024419" description="Beta-galactosidase" evidence="13">
    <location>
        <begin position="24"/>
        <end position="854"/>
    </location>
</feature>